<evidence type="ECO:0000313" key="7">
    <source>
        <dbReference type="Proteomes" id="UP000326759"/>
    </source>
</evidence>
<feature type="compositionally biased region" description="Low complexity" evidence="4">
    <location>
        <begin position="382"/>
        <end position="409"/>
    </location>
</feature>
<feature type="compositionally biased region" description="Low complexity" evidence="4">
    <location>
        <begin position="349"/>
        <end position="365"/>
    </location>
</feature>
<feature type="compositionally biased region" description="Basic residues" evidence="4">
    <location>
        <begin position="135"/>
        <end position="144"/>
    </location>
</feature>
<name>A0A5N5SWN9_9CRUS</name>
<feature type="domain" description="ARID" evidence="5">
    <location>
        <begin position="212"/>
        <end position="312"/>
    </location>
</feature>
<evidence type="ECO:0000313" key="6">
    <source>
        <dbReference type="EMBL" id="KAB7498621.1"/>
    </source>
</evidence>
<dbReference type="PROSITE" id="PS51011">
    <property type="entry name" value="ARID"/>
    <property type="match status" value="1"/>
</dbReference>
<accession>A0A5N5SWN9</accession>
<keyword evidence="2" id="KW-0804">Transcription</keyword>
<protein>
    <submittedName>
        <fullName evidence="6">AT-rich interactive domain-containing protein 5B</fullName>
    </submittedName>
</protein>
<dbReference type="InterPro" id="IPR036431">
    <property type="entry name" value="ARID_dom_sf"/>
</dbReference>
<dbReference type="PANTHER" id="PTHR13964">
    <property type="entry name" value="RBP-RELATED"/>
    <property type="match status" value="1"/>
</dbReference>
<feature type="region of interest" description="Disordered" evidence="4">
    <location>
        <begin position="723"/>
        <end position="747"/>
    </location>
</feature>
<sequence>MRAASGVKWDAGLHGVYGPCETDQADSPLYTSPLSQSLDIKEVLREKSLIGDVIESNTLHVIVLSYDSYCRMRALLKRLEGVEEEAMKSNIVKALGGFVVPSRRTRLLFCRDVFDYPELEGHDLLCNHLAPKLQGRPRKKRRRRPDSESESSETSEDQKPRIKIKPTIMTKSNTLIRGLNPKAHSLNMPKLNASNSLPSQIKNEFSTPAWDRLIEVDFMSKLYKFMKERNTAITRLPYIGFKQLNVFELFTRVQQYGGYEIVGQKKLWKHLYEDIVGKQGHQHNPAQNLHSGVNGLKRHYERLLLPYENYLLQEQKKILMMDARKSSHKSQKLLPKHHKHHHHHHHHTSSLLPSQHQQSQNLSSPKHSSHHNQHHNNHHQLQKTQQQNHEHQQNQQYQLSQQQQQQQLQVKNDPAEPSVSILQPVLPDPFGASFQVADGGSTTITLVPVSEPPDQYGGGASSSSGSGHGSDRSSPPPVLNNQSLSNVQIRPDSPPLHLPSSMELTVPKVNAKKENPIPADLAKRPEITITPIPRSLSSLGPGTLTSLQLADLMTLNVNLNSTLGVSALQDLAKIAERYDKATSEPSLKKHKSDDMTRLNGANQRNNNNSASVEITRSRSPPPSFHETHLNKNTLSVPDLVSADFLRQMNMLDSNSKLLLPAHQSTKTINALAALLPQTSIFPAPAPAAHQHIRSSHKPQVDSTKPEPVFQSLSVYSQSKNIYGKPTADVTKESSKDNNRSSSPDIEILDLRIPNESKTNRISKNERLEMELLDLSTRRDITVSAVPKPGSSKNSNTGKIPPPHVSIKSTDNGKSLPYSSGSSSHTMGSSGKSNSSLSSSNHSAAALASAFAAQGIPPALASLGMSSPSLLQYLVSTSMKNASSSQGSLPMFPYLDPAAIASYYSLLPHGLLQPSSQTGSNSSTAGSSSAAAAAAAAAAAQQAAAAAQLAQLNSLGLGGIPNVSPEAIASLGIYKNYLPQGNLPPPHFLSGLMSPGGPNPPTSK</sequence>
<feature type="region of interest" description="Disordered" evidence="4">
    <location>
        <begin position="444"/>
        <end position="506"/>
    </location>
</feature>
<evidence type="ECO:0000256" key="1">
    <source>
        <dbReference type="ARBA" id="ARBA00023015"/>
    </source>
</evidence>
<dbReference type="SMART" id="SM01014">
    <property type="entry name" value="ARID"/>
    <property type="match status" value="1"/>
</dbReference>
<feature type="compositionally biased region" description="Basic residues" evidence="4">
    <location>
        <begin position="326"/>
        <end position="348"/>
    </location>
</feature>
<dbReference type="PANTHER" id="PTHR13964:SF44">
    <property type="entry name" value="ARID DOMAIN-CONTAINING PROTEIN"/>
    <property type="match status" value="1"/>
</dbReference>
<feature type="region of interest" description="Disordered" evidence="4">
    <location>
        <begin position="685"/>
        <end position="705"/>
    </location>
</feature>
<reference evidence="6 7" key="1">
    <citation type="journal article" date="2019" name="PLoS Biol.">
        <title>Sex chromosomes control vertical transmission of feminizing Wolbachia symbionts in an isopod.</title>
        <authorList>
            <person name="Becking T."/>
            <person name="Chebbi M.A."/>
            <person name="Giraud I."/>
            <person name="Moumen B."/>
            <person name="Laverre T."/>
            <person name="Caubet Y."/>
            <person name="Peccoud J."/>
            <person name="Gilbert C."/>
            <person name="Cordaux R."/>
        </authorList>
    </citation>
    <scope>NUCLEOTIDE SEQUENCE [LARGE SCALE GENOMIC DNA]</scope>
    <source>
        <strain evidence="6">ANa2</strain>
        <tissue evidence="6">Whole body excluding digestive tract and cuticle</tissue>
    </source>
</reference>
<dbReference type="Gene3D" id="1.10.150.60">
    <property type="entry name" value="ARID DNA-binding domain"/>
    <property type="match status" value="1"/>
</dbReference>
<dbReference type="InterPro" id="IPR051232">
    <property type="entry name" value="ARID/SWI1_ChromRemod"/>
</dbReference>
<evidence type="ECO:0000256" key="2">
    <source>
        <dbReference type="ARBA" id="ARBA00023163"/>
    </source>
</evidence>
<dbReference type="GO" id="GO:0005634">
    <property type="term" value="C:nucleus"/>
    <property type="evidence" value="ECO:0007669"/>
    <property type="project" value="TreeGrafter"/>
</dbReference>
<keyword evidence="1" id="KW-0805">Transcription regulation</keyword>
<feature type="region of interest" description="Disordered" evidence="4">
    <location>
        <begin position="783"/>
        <end position="838"/>
    </location>
</feature>
<dbReference type="AlphaFoldDB" id="A0A5N5SWN9"/>
<organism evidence="6 7">
    <name type="scientific">Armadillidium nasatum</name>
    <dbReference type="NCBI Taxonomy" id="96803"/>
    <lineage>
        <taxon>Eukaryota</taxon>
        <taxon>Metazoa</taxon>
        <taxon>Ecdysozoa</taxon>
        <taxon>Arthropoda</taxon>
        <taxon>Crustacea</taxon>
        <taxon>Multicrustacea</taxon>
        <taxon>Malacostraca</taxon>
        <taxon>Eumalacostraca</taxon>
        <taxon>Peracarida</taxon>
        <taxon>Isopoda</taxon>
        <taxon>Oniscidea</taxon>
        <taxon>Crinocheta</taxon>
        <taxon>Armadillidiidae</taxon>
        <taxon>Armadillidium</taxon>
    </lineage>
</organism>
<feature type="region of interest" description="Disordered" evidence="4">
    <location>
        <begin position="323"/>
        <end position="424"/>
    </location>
</feature>
<evidence type="ECO:0000259" key="5">
    <source>
        <dbReference type="PROSITE" id="PS51011"/>
    </source>
</evidence>
<dbReference type="OrthoDB" id="1938591at2759"/>
<dbReference type="GO" id="GO:0000976">
    <property type="term" value="F:transcription cis-regulatory region binding"/>
    <property type="evidence" value="ECO:0007669"/>
    <property type="project" value="TreeGrafter"/>
</dbReference>
<evidence type="ECO:0000256" key="3">
    <source>
        <dbReference type="ARBA" id="ARBA00023242"/>
    </source>
</evidence>
<feature type="compositionally biased region" description="Polar residues" evidence="4">
    <location>
        <begin position="609"/>
        <end position="618"/>
    </location>
</feature>
<feature type="compositionally biased region" description="Basic and acidic residues" evidence="4">
    <location>
        <begin position="729"/>
        <end position="738"/>
    </location>
</feature>
<feature type="compositionally biased region" description="Low complexity" evidence="4">
    <location>
        <begin position="599"/>
        <end position="608"/>
    </location>
</feature>
<dbReference type="SUPFAM" id="SSF46774">
    <property type="entry name" value="ARID-like"/>
    <property type="match status" value="1"/>
</dbReference>
<evidence type="ECO:0000256" key="4">
    <source>
        <dbReference type="SAM" id="MobiDB-lite"/>
    </source>
</evidence>
<feature type="compositionally biased region" description="Low complexity" evidence="4">
    <location>
        <begin position="818"/>
        <end position="838"/>
    </location>
</feature>
<dbReference type="Proteomes" id="UP000326759">
    <property type="component" value="Unassembled WGS sequence"/>
</dbReference>
<dbReference type="EMBL" id="SEYY01019130">
    <property type="protein sequence ID" value="KAB7498621.1"/>
    <property type="molecule type" value="Genomic_DNA"/>
</dbReference>
<gene>
    <name evidence="6" type="primary">ARID5B</name>
    <name evidence="6" type="ORF">Anas_04807</name>
</gene>
<feature type="region of interest" description="Disordered" evidence="4">
    <location>
        <begin position="579"/>
        <end position="630"/>
    </location>
</feature>
<keyword evidence="7" id="KW-1185">Reference proteome</keyword>
<feature type="region of interest" description="Disordered" evidence="4">
    <location>
        <begin position="134"/>
        <end position="164"/>
    </location>
</feature>
<proteinExistence type="predicted"/>
<feature type="compositionally biased region" description="Basic residues" evidence="4">
    <location>
        <begin position="367"/>
        <end position="381"/>
    </location>
</feature>
<dbReference type="InterPro" id="IPR001606">
    <property type="entry name" value="ARID_dom"/>
</dbReference>
<feature type="compositionally biased region" description="Polar residues" evidence="4">
    <location>
        <begin position="479"/>
        <end position="488"/>
    </location>
</feature>
<keyword evidence="3" id="KW-0539">Nucleus</keyword>
<dbReference type="SMART" id="SM00501">
    <property type="entry name" value="BRIGHT"/>
    <property type="match status" value="1"/>
</dbReference>
<comment type="caution">
    <text evidence="6">The sequence shown here is derived from an EMBL/GenBank/DDBJ whole genome shotgun (WGS) entry which is preliminary data.</text>
</comment>
<dbReference type="GO" id="GO:0006357">
    <property type="term" value="P:regulation of transcription by RNA polymerase II"/>
    <property type="evidence" value="ECO:0007669"/>
    <property type="project" value="TreeGrafter"/>
</dbReference>
<dbReference type="Pfam" id="PF01388">
    <property type="entry name" value="ARID"/>
    <property type="match status" value="1"/>
</dbReference>